<dbReference type="Pfam" id="PF15223">
    <property type="entry name" value="EPOP"/>
    <property type="match status" value="1"/>
</dbReference>
<keyword evidence="3" id="KW-1185">Reference proteome</keyword>
<dbReference type="OrthoDB" id="10014624at2759"/>
<evidence type="ECO:0000256" key="1">
    <source>
        <dbReference type="SAM" id="MobiDB-lite"/>
    </source>
</evidence>
<dbReference type="InterPro" id="IPR052119">
    <property type="entry name" value="ElonginBC-PRC2_ViralRestrict"/>
</dbReference>
<reference evidence="2 3" key="1">
    <citation type="submission" date="2019-09" db="EMBL/GenBank/DDBJ databases">
        <title>Bird 10,000 Genomes (B10K) Project - Family phase.</title>
        <authorList>
            <person name="Zhang G."/>
        </authorList>
    </citation>
    <scope>NUCLEOTIDE SEQUENCE [LARGE SCALE GENOMIC DNA]</scope>
    <source>
        <strain evidence="2">B10K-DU-002-71</strain>
        <tissue evidence="2">Muscle</tissue>
    </source>
</reference>
<dbReference type="InterPro" id="IPR027971">
    <property type="entry name" value="EPOP"/>
</dbReference>
<evidence type="ECO:0000313" key="2">
    <source>
        <dbReference type="EMBL" id="NXS35072.1"/>
    </source>
</evidence>
<dbReference type="PANTHER" id="PTHR23187:SF1">
    <property type="entry name" value="ELONGIN BC AND POLYCOMB REPRESSIVE COMPLEX 2-ASSOCIATED PROTEIN"/>
    <property type="match status" value="1"/>
</dbReference>
<protein>
    <submittedName>
        <fullName evidence="2">EPOP protein</fullName>
    </submittedName>
</protein>
<dbReference type="EMBL" id="VYZT01047516">
    <property type="protein sequence ID" value="NXS35072.1"/>
    <property type="molecule type" value="Genomic_DNA"/>
</dbReference>
<name>A0A7L2TML8_POMRU</name>
<feature type="region of interest" description="Disordered" evidence="1">
    <location>
        <begin position="1"/>
        <end position="36"/>
    </location>
</feature>
<accession>A0A7L2TML8</accession>
<dbReference type="PANTHER" id="PTHR23187">
    <property type="entry name" value="FLJ44216 PROTEIN-RELATED"/>
    <property type="match status" value="1"/>
</dbReference>
<feature type="non-terminal residue" evidence="2">
    <location>
        <position position="99"/>
    </location>
</feature>
<dbReference type="AlphaFoldDB" id="A0A7L2TML8"/>
<evidence type="ECO:0000313" key="3">
    <source>
        <dbReference type="Proteomes" id="UP000583496"/>
    </source>
</evidence>
<feature type="non-terminal residue" evidence="2">
    <location>
        <position position="1"/>
    </location>
</feature>
<organism evidence="2 3">
    <name type="scientific">Pomatostomus ruficeps</name>
    <name type="common">Chestnut-crowned babbler</name>
    <dbReference type="NCBI Taxonomy" id="9176"/>
    <lineage>
        <taxon>Eukaryota</taxon>
        <taxon>Metazoa</taxon>
        <taxon>Chordata</taxon>
        <taxon>Craniata</taxon>
        <taxon>Vertebrata</taxon>
        <taxon>Euteleostomi</taxon>
        <taxon>Archelosauria</taxon>
        <taxon>Archosauria</taxon>
        <taxon>Dinosauria</taxon>
        <taxon>Saurischia</taxon>
        <taxon>Theropoda</taxon>
        <taxon>Coelurosauria</taxon>
        <taxon>Aves</taxon>
        <taxon>Neognathae</taxon>
        <taxon>Neoaves</taxon>
        <taxon>Telluraves</taxon>
        <taxon>Australaves</taxon>
        <taxon>Passeriformes</taxon>
        <taxon>Sylvioidea</taxon>
        <taxon>Timaliidae</taxon>
        <taxon>Pomatostomus</taxon>
    </lineage>
</organism>
<gene>
    <name evidence="2" type="primary">Epop</name>
    <name evidence="2" type="ORF">POSRUF_R14232</name>
</gene>
<feature type="compositionally biased region" description="Basic residues" evidence="1">
    <location>
        <begin position="1"/>
        <end position="10"/>
    </location>
</feature>
<proteinExistence type="predicted"/>
<comment type="caution">
    <text evidence="2">The sequence shown here is derived from an EMBL/GenBank/DDBJ whole genome shotgun (WGS) entry which is preliminary data.</text>
</comment>
<sequence>PRSSKRRRGCSSKTPPKTPRGNSRQKNPWQAPRARNSFSLMGAFPCTPSLVVGEDGDLCPAASLAGKGSGALARTHPLWRWHLGGSAIPAPPGPKNRAD</sequence>
<dbReference type="Proteomes" id="UP000583496">
    <property type="component" value="Unassembled WGS sequence"/>
</dbReference>